<dbReference type="AlphaFoldDB" id="A0A5N6WXC5"/>
<organism evidence="1 2">
    <name type="scientific">Aspergillus sergii</name>
    <dbReference type="NCBI Taxonomy" id="1034303"/>
    <lineage>
        <taxon>Eukaryota</taxon>
        <taxon>Fungi</taxon>
        <taxon>Dikarya</taxon>
        <taxon>Ascomycota</taxon>
        <taxon>Pezizomycotina</taxon>
        <taxon>Eurotiomycetes</taxon>
        <taxon>Eurotiomycetidae</taxon>
        <taxon>Eurotiales</taxon>
        <taxon>Aspergillaceae</taxon>
        <taxon>Aspergillus</taxon>
        <taxon>Aspergillus subgen. Circumdati</taxon>
    </lineage>
</organism>
<evidence type="ECO:0000313" key="2">
    <source>
        <dbReference type="Proteomes" id="UP000325945"/>
    </source>
</evidence>
<sequence>MSIASSIYQGCPAKKVIGFYISTLLKQHPDYSLMSMASSNAQWCATEIVVALYVSAPLEQKINKFRISNLCSS</sequence>
<proteinExistence type="predicted"/>
<dbReference type="EMBL" id="ML741806">
    <property type="protein sequence ID" value="KAE8325565.1"/>
    <property type="molecule type" value="Genomic_DNA"/>
</dbReference>
<keyword evidence="2" id="KW-1185">Reference proteome</keyword>
<evidence type="ECO:0000313" key="1">
    <source>
        <dbReference type="EMBL" id="KAE8325565.1"/>
    </source>
</evidence>
<reference evidence="2" key="1">
    <citation type="submission" date="2019-04" db="EMBL/GenBank/DDBJ databases">
        <title>Friends and foes A comparative genomics studyof 23 Aspergillus species from section Flavi.</title>
        <authorList>
            <consortium name="DOE Joint Genome Institute"/>
            <person name="Kjaerbolling I."/>
            <person name="Vesth T."/>
            <person name="Frisvad J.C."/>
            <person name="Nybo J.L."/>
            <person name="Theobald S."/>
            <person name="Kildgaard S."/>
            <person name="Isbrandt T."/>
            <person name="Kuo A."/>
            <person name="Sato A."/>
            <person name="Lyhne E.K."/>
            <person name="Kogle M.E."/>
            <person name="Wiebenga A."/>
            <person name="Kun R.S."/>
            <person name="Lubbers R.J."/>
            <person name="Makela M.R."/>
            <person name="Barry K."/>
            <person name="Chovatia M."/>
            <person name="Clum A."/>
            <person name="Daum C."/>
            <person name="Haridas S."/>
            <person name="He G."/>
            <person name="LaButti K."/>
            <person name="Lipzen A."/>
            <person name="Mondo S."/>
            <person name="Riley R."/>
            <person name="Salamov A."/>
            <person name="Simmons B.A."/>
            <person name="Magnuson J.K."/>
            <person name="Henrissat B."/>
            <person name="Mortensen U.H."/>
            <person name="Larsen T.O."/>
            <person name="Devries R.P."/>
            <person name="Grigoriev I.V."/>
            <person name="Machida M."/>
            <person name="Baker S.E."/>
            <person name="Andersen M.R."/>
        </authorList>
    </citation>
    <scope>NUCLEOTIDE SEQUENCE [LARGE SCALE GENOMIC DNA]</scope>
    <source>
        <strain evidence="2">CBS 130017</strain>
    </source>
</reference>
<accession>A0A5N6WXC5</accession>
<name>A0A5N6WXC5_9EURO</name>
<gene>
    <name evidence="1" type="ORF">BDV39DRAFT_178344</name>
</gene>
<dbReference type="Proteomes" id="UP000325945">
    <property type="component" value="Unassembled WGS sequence"/>
</dbReference>
<protein>
    <submittedName>
        <fullName evidence="1">Uncharacterized protein</fullName>
    </submittedName>
</protein>